<dbReference type="PANTHER" id="PTHR28570:SF3">
    <property type="entry name" value="ASPARTYL AMINOPEPTIDASE"/>
    <property type="match status" value="1"/>
</dbReference>
<organism evidence="11 12">
    <name type="scientific">Tissierella creatinophila DSM 6911</name>
    <dbReference type="NCBI Taxonomy" id="1123403"/>
    <lineage>
        <taxon>Bacteria</taxon>
        <taxon>Bacillati</taxon>
        <taxon>Bacillota</taxon>
        <taxon>Tissierellia</taxon>
        <taxon>Tissierellales</taxon>
        <taxon>Tissierellaceae</taxon>
        <taxon>Tissierella</taxon>
    </lineage>
</organism>
<comment type="cofactor">
    <cofactor evidence="1 10">
        <name>Zn(2+)</name>
        <dbReference type="ChEBI" id="CHEBI:29105"/>
    </cofactor>
</comment>
<evidence type="ECO:0000313" key="12">
    <source>
        <dbReference type="Proteomes" id="UP000186112"/>
    </source>
</evidence>
<dbReference type="Gene3D" id="3.40.630.10">
    <property type="entry name" value="Zn peptidases"/>
    <property type="match status" value="1"/>
</dbReference>
<proteinExistence type="inferred from homology"/>
<evidence type="ECO:0000256" key="8">
    <source>
        <dbReference type="ARBA" id="ARBA00023049"/>
    </source>
</evidence>
<protein>
    <recommendedName>
        <fullName evidence="10">M18 family aminopeptidase</fullName>
        <ecNumber evidence="10">3.4.11.-</ecNumber>
    </recommendedName>
</protein>
<evidence type="ECO:0000256" key="3">
    <source>
        <dbReference type="ARBA" id="ARBA00022438"/>
    </source>
</evidence>
<dbReference type="InterPro" id="IPR001948">
    <property type="entry name" value="Peptidase_M18"/>
</dbReference>
<dbReference type="RefSeq" id="WP_075725802.1">
    <property type="nucleotide sequence ID" value="NZ_LTDM01000013.1"/>
</dbReference>
<evidence type="ECO:0000256" key="4">
    <source>
        <dbReference type="ARBA" id="ARBA00022670"/>
    </source>
</evidence>
<name>A0A1U7M6N7_TISCR</name>
<dbReference type="GO" id="GO:0004177">
    <property type="term" value="F:aminopeptidase activity"/>
    <property type="evidence" value="ECO:0007669"/>
    <property type="project" value="UniProtKB-KW"/>
</dbReference>
<keyword evidence="5 9" id="KW-0479">Metal-binding</keyword>
<keyword evidence="12" id="KW-1185">Reference proteome</keyword>
<dbReference type="EMBL" id="LTDM01000013">
    <property type="protein sequence ID" value="OLS02951.1"/>
    <property type="molecule type" value="Genomic_DNA"/>
</dbReference>
<dbReference type="GO" id="GO:0008237">
    <property type="term" value="F:metallopeptidase activity"/>
    <property type="evidence" value="ECO:0007669"/>
    <property type="project" value="UniProtKB-KW"/>
</dbReference>
<comment type="similarity">
    <text evidence="2 9">Belongs to the peptidase M18 family.</text>
</comment>
<dbReference type="Pfam" id="PF02127">
    <property type="entry name" value="Peptidase_M18"/>
    <property type="match status" value="1"/>
</dbReference>
<dbReference type="FunFam" id="2.30.250.10:FF:000003">
    <property type="entry name" value="Probable M18 family aminopeptidase 2"/>
    <property type="match status" value="1"/>
</dbReference>
<evidence type="ECO:0000256" key="5">
    <source>
        <dbReference type="ARBA" id="ARBA00022723"/>
    </source>
</evidence>
<evidence type="ECO:0000256" key="2">
    <source>
        <dbReference type="ARBA" id="ARBA00008290"/>
    </source>
</evidence>
<dbReference type="OrthoDB" id="9764268at2"/>
<dbReference type="InterPro" id="IPR023358">
    <property type="entry name" value="Peptidase_M18_dom2"/>
</dbReference>
<dbReference type="GO" id="GO:0005737">
    <property type="term" value="C:cytoplasm"/>
    <property type="evidence" value="ECO:0007669"/>
    <property type="project" value="UniProtKB-ARBA"/>
</dbReference>
<evidence type="ECO:0000256" key="7">
    <source>
        <dbReference type="ARBA" id="ARBA00022833"/>
    </source>
</evidence>
<gene>
    <name evidence="11" type="primary">apeB</name>
    <name evidence="11" type="ORF">TICRE_10080</name>
</gene>
<dbReference type="SUPFAM" id="SSF53187">
    <property type="entry name" value="Zn-dependent exopeptidases"/>
    <property type="match status" value="1"/>
</dbReference>
<dbReference type="EC" id="3.4.11.-" evidence="10"/>
<sequence length="433" mass="48365">MIKEQQFAKNLIEFIDKSPSAFHAAKNVEETLIKDGFKRLNLQDKWNLEKEGKYYTTKNNSAIIAFKIGKGEIEEDGFKLIGAHTDAPTFKIKPNPEMVVEKKYLKLNTEIYGGPILNTWFDRPLSIAGRVSIKTENLLQPKEILIDLEKPIMIIPNLAIHMNREVNKGVEINAQKDTLPLISNINEKFEKDGFLIKLIAKNLEIEVEDILDFELFLYGVDKGMLVGLNEEFISVGKLDDLGMVHAGLNGLIHSEVGRATNVLVCFDNEEVGSGTKQGAASPMLRTVLERITLSMGKDKEDYYRALANSFLISADQAHALHPNYIEQQDLTSRPVLNGGPAIKMAANQAYTTDSFSSSVYKGICKSIEVPVQKFVNRSDKRGGSTIGPISSSQLDIPSVDIGNPILAMHSIRELGGVLDHYNVYRTFKEFYKL</sequence>
<evidence type="ECO:0000256" key="9">
    <source>
        <dbReference type="RuleBase" id="RU004386"/>
    </source>
</evidence>
<dbReference type="PRINTS" id="PR00932">
    <property type="entry name" value="AMINO1PTASE"/>
</dbReference>
<keyword evidence="7 9" id="KW-0862">Zinc</keyword>
<dbReference type="PANTHER" id="PTHR28570">
    <property type="entry name" value="ASPARTYL AMINOPEPTIDASE"/>
    <property type="match status" value="1"/>
</dbReference>
<accession>A0A1U7M6N7</accession>
<dbReference type="NCBIfam" id="NF002759">
    <property type="entry name" value="PRK02813.1"/>
    <property type="match status" value="1"/>
</dbReference>
<dbReference type="AlphaFoldDB" id="A0A1U7M6N7"/>
<keyword evidence="4 9" id="KW-0645">Protease</keyword>
<evidence type="ECO:0000256" key="10">
    <source>
        <dbReference type="RuleBase" id="RU004387"/>
    </source>
</evidence>
<keyword evidence="8 9" id="KW-0482">Metalloprotease</keyword>
<dbReference type="Proteomes" id="UP000186112">
    <property type="component" value="Unassembled WGS sequence"/>
</dbReference>
<dbReference type="GO" id="GO:0006508">
    <property type="term" value="P:proteolysis"/>
    <property type="evidence" value="ECO:0007669"/>
    <property type="project" value="UniProtKB-KW"/>
</dbReference>
<evidence type="ECO:0000256" key="6">
    <source>
        <dbReference type="ARBA" id="ARBA00022801"/>
    </source>
</evidence>
<evidence type="ECO:0000256" key="1">
    <source>
        <dbReference type="ARBA" id="ARBA00001947"/>
    </source>
</evidence>
<reference evidence="11 12" key="1">
    <citation type="submission" date="2016-02" db="EMBL/GenBank/DDBJ databases">
        <title>Genome sequence of Tissierella creatinophila DSM 6911.</title>
        <authorList>
            <person name="Poehlein A."/>
            <person name="Daniel R."/>
        </authorList>
    </citation>
    <scope>NUCLEOTIDE SEQUENCE [LARGE SCALE GENOMIC DNA]</scope>
    <source>
        <strain evidence="11 12">DSM 6911</strain>
    </source>
</reference>
<comment type="caution">
    <text evidence="11">The sequence shown here is derived from an EMBL/GenBank/DDBJ whole genome shotgun (WGS) entry which is preliminary data.</text>
</comment>
<dbReference type="Gene3D" id="2.30.250.10">
    <property type="entry name" value="Aminopeptidase i, Domain 2"/>
    <property type="match status" value="1"/>
</dbReference>
<dbReference type="GO" id="GO:0008270">
    <property type="term" value="F:zinc ion binding"/>
    <property type="evidence" value="ECO:0007669"/>
    <property type="project" value="InterPro"/>
</dbReference>
<dbReference type="SUPFAM" id="SSF101821">
    <property type="entry name" value="Aminopeptidase/glucanase lid domain"/>
    <property type="match status" value="1"/>
</dbReference>
<keyword evidence="6 9" id="KW-0378">Hydrolase</keyword>
<dbReference type="CDD" id="cd05658">
    <property type="entry name" value="M18_DAP"/>
    <property type="match status" value="1"/>
</dbReference>
<keyword evidence="3 9" id="KW-0031">Aminopeptidase</keyword>
<evidence type="ECO:0000313" key="11">
    <source>
        <dbReference type="EMBL" id="OLS02951.1"/>
    </source>
</evidence>